<gene>
    <name evidence="1" type="ORF">Tci_651940</name>
</gene>
<comment type="caution">
    <text evidence="1">The sequence shown here is derived from an EMBL/GenBank/DDBJ whole genome shotgun (WGS) entry which is preliminary data.</text>
</comment>
<organism evidence="1">
    <name type="scientific">Tanacetum cinerariifolium</name>
    <name type="common">Dalmatian daisy</name>
    <name type="synonym">Chrysanthemum cinerariifolium</name>
    <dbReference type="NCBI Taxonomy" id="118510"/>
    <lineage>
        <taxon>Eukaryota</taxon>
        <taxon>Viridiplantae</taxon>
        <taxon>Streptophyta</taxon>
        <taxon>Embryophyta</taxon>
        <taxon>Tracheophyta</taxon>
        <taxon>Spermatophyta</taxon>
        <taxon>Magnoliopsida</taxon>
        <taxon>eudicotyledons</taxon>
        <taxon>Gunneridae</taxon>
        <taxon>Pentapetalae</taxon>
        <taxon>asterids</taxon>
        <taxon>campanulids</taxon>
        <taxon>Asterales</taxon>
        <taxon>Asteraceae</taxon>
        <taxon>Asteroideae</taxon>
        <taxon>Anthemideae</taxon>
        <taxon>Anthemidinae</taxon>
        <taxon>Tanacetum</taxon>
    </lineage>
</organism>
<evidence type="ECO:0000313" key="1">
    <source>
        <dbReference type="EMBL" id="GFA79968.1"/>
    </source>
</evidence>
<accession>A0A699K816</accession>
<reference evidence="1" key="1">
    <citation type="journal article" date="2019" name="Sci. Rep.">
        <title>Draft genome of Tanacetum cinerariifolium, the natural source of mosquito coil.</title>
        <authorList>
            <person name="Yamashiro T."/>
            <person name="Shiraishi A."/>
            <person name="Satake H."/>
            <person name="Nakayama K."/>
        </authorList>
    </citation>
    <scope>NUCLEOTIDE SEQUENCE</scope>
</reference>
<dbReference type="EMBL" id="BKCJ010490264">
    <property type="protein sequence ID" value="GFA79968.1"/>
    <property type="molecule type" value="Genomic_DNA"/>
</dbReference>
<protein>
    <submittedName>
        <fullName evidence="1">Retrovirus-related Pol polyprotein from transposon TNT 1-94</fullName>
    </submittedName>
</protein>
<name>A0A699K816_TANCI</name>
<dbReference type="AlphaFoldDB" id="A0A699K816"/>
<sequence length="190" mass="20977">MTSEQFSLGPRPQLVTFGYISSGLPPSSVVSLVLPATAPLHADTTGTPSTTIIVQDAPSISTSPTTQEIQAPVIHEDPSSEESSSQGVIPLNLHQLNQSFKNIRKWKKDHPLDNVIGNPSRHVSTISQLQTNVIWCYFDAHGHSIPFGGKRLGITDFNNGREEEKFNPVNKTGFCSRDWFFLCEEEESEE</sequence>
<proteinExistence type="predicted"/>
<feature type="non-terminal residue" evidence="1">
    <location>
        <position position="190"/>
    </location>
</feature>